<proteinExistence type="inferred from homology"/>
<comment type="similarity">
    <text evidence="1">Belongs to the UPF0213 family.</text>
</comment>
<evidence type="ECO:0000313" key="3">
    <source>
        <dbReference type="EMBL" id="MBI2096632.1"/>
    </source>
</evidence>
<protein>
    <submittedName>
        <fullName evidence="3">GIY-YIG nuclease family protein</fullName>
    </submittedName>
</protein>
<evidence type="ECO:0000313" key="4">
    <source>
        <dbReference type="Proteomes" id="UP000724148"/>
    </source>
</evidence>
<gene>
    <name evidence="3" type="ORF">HYT40_00525</name>
</gene>
<dbReference type="InterPro" id="IPR035901">
    <property type="entry name" value="GIY-YIG_endonuc_sf"/>
</dbReference>
<dbReference type="InterPro" id="IPR000305">
    <property type="entry name" value="GIY-YIG_endonuc"/>
</dbReference>
<dbReference type="PANTHER" id="PTHR34477:SF5">
    <property type="entry name" value="BSL5627 PROTEIN"/>
    <property type="match status" value="1"/>
</dbReference>
<comment type="caution">
    <text evidence="3">The sequence shown here is derived from an EMBL/GenBank/DDBJ whole genome shotgun (WGS) entry which is preliminary data.</text>
</comment>
<dbReference type="SUPFAM" id="SSF82771">
    <property type="entry name" value="GIY-YIG endonuclease"/>
    <property type="match status" value="1"/>
</dbReference>
<name>A0A931SD06_9BACT</name>
<dbReference type="Pfam" id="PF01541">
    <property type="entry name" value="GIY-YIG"/>
    <property type="match status" value="1"/>
</dbReference>
<dbReference type="InterPro" id="IPR050190">
    <property type="entry name" value="UPF0213_domain"/>
</dbReference>
<dbReference type="PROSITE" id="PS50164">
    <property type="entry name" value="GIY_YIG"/>
    <property type="match status" value="1"/>
</dbReference>
<evidence type="ECO:0000259" key="2">
    <source>
        <dbReference type="PROSITE" id="PS50164"/>
    </source>
</evidence>
<accession>A0A931SD06</accession>
<sequence>MFYVYYLKSKSYNQSYIGYTEDLKLRLKRHNSGLIQSTKPYRPWDLVFYEAYKSKKDAKRRELYFKTTKGRKTLKLMLRDSLIIN</sequence>
<reference evidence="3" key="1">
    <citation type="submission" date="2020-07" db="EMBL/GenBank/DDBJ databases">
        <title>Huge and variable diversity of episymbiotic CPR bacteria and DPANN archaea in groundwater ecosystems.</title>
        <authorList>
            <person name="He C.Y."/>
            <person name="Keren R."/>
            <person name="Whittaker M."/>
            <person name="Farag I.F."/>
            <person name="Doudna J."/>
            <person name="Cate J.H.D."/>
            <person name="Banfield J.F."/>
        </authorList>
    </citation>
    <scope>NUCLEOTIDE SEQUENCE</scope>
    <source>
        <strain evidence="3">NC_groundwater_193_Ag_S-0.1um_51_7</strain>
    </source>
</reference>
<feature type="domain" description="GIY-YIG" evidence="2">
    <location>
        <begin position="1"/>
        <end position="77"/>
    </location>
</feature>
<dbReference type="AlphaFoldDB" id="A0A931SD06"/>
<dbReference type="CDD" id="cd10449">
    <property type="entry name" value="GIY-YIG_SLX1_like"/>
    <property type="match status" value="1"/>
</dbReference>
<dbReference type="Gene3D" id="3.40.1440.10">
    <property type="entry name" value="GIY-YIG endonuclease"/>
    <property type="match status" value="1"/>
</dbReference>
<dbReference type="PANTHER" id="PTHR34477">
    <property type="entry name" value="UPF0213 PROTEIN YHBQ"/>
    <property type="match status" value="1"/>
</dbReference>
<evidence type="ECO:0000256" key="1">
    <source>
        <dbReference type="ARBA" id="ARBA00007435"/>
    </source>
</evidence>
<dbReference type="Proteomes" id="UP000724148">
    <property type="component" value="Unassembled WGS sequence"/>
</dbReference>
<organism evidence="3 4">
    <name type="scientific">Candidatus Sungiibacteriota bacterium</name>
    <dbReference type="NCBI Taxonomy" id="2750080"/>
    <lineage>
        <taxon>Bacteria</taxon>
        <taxon>Candidatus Sungiibacteriota</taxon>
    </lineage>
</organism>
<dbReference type="EMBL" id="JACOZA010000007">
    <property type="protein sequence ID" value="MBI2096632.1"/>
    <property type="molecule type" value="Genomic_DNA"/>
</dbReference>